<reference evidence="1" key="2">
    <citation type="submission" date="2023-04" db="EMBL/GenBank/DDBJ databases">
        <authorList>
            <person name="Beletskiy A.V."/>
            <person name="Mardanov A.V."/>
            <person name="Ravin N.V."/>
        </authorList>
    </citation>
    <scope>NUCLEOTIDE SEQUENCE</scope>
    <source>
        <strain evidence="1">GKL-02</strain>
    </source>
</reference>
<dbReference type="AlphaFoldDB" id="A0AA95HD33"/>
<organism evidence="1">
    <name type="scientific">Candidatus Thiothrix putei</name>
    <dbReference type="NCBI Taxonomy" id="3080811"/>
    <lineage>
        <taxon>Bacteria</taxon>
        <taxon>Pseudomonadati</taxon>
        <taxon>Pseudomonadota</taxon>
        <taxon>Gammaproteobacteria</taxon>
        <taxon>Thiotrichales</taxon>
        <taxon>Thiotrichaceae</taxon>
        <taxon>Thiothrix</taxon>
    </lineage>
</organism>
<reference evidence="1" key="1">
    <citation type="journal article" date="2023" name="Int. J. Mol. Sci.">
        <title>Metagenomics Revealed a New Genus 'Candidatus Thiocaldithrix dubininis' gen. nov., sp. nov. and a New Species 'Candidatus Thiothrix putei' sp. nov. in the Family Thiotrichaceae, Some Members of Which Have Traits of Both Na+- and H+-Motive Energetics.</title>
        <authorList>
            <person name="Ravin N.V."/>
            <person name="Muntyan M.S."/>
            <person name="Smolyakov D.D."/>
            <person name="Rudenko T.S."/>
            <person name="Beletsky A.V."/>
            <person name="Mardanov A.V."/>
            <person name="Grabovich M.Y."/>
        </authorList>
    </citation>
    <scope>NUCLEOTIDE SEQUENCE</scope>
    <source>
        <strain evidence="1">GKL-02</strain>
    </source>
</reference>
<accession>A0AA95HD33</accession>
<protein>
    <submittedName>
        <fullName evidence="1">Uncharacterized protein</fullName>
    </submittedName>
</protein>
<gene>
    <name evidence="1" type="ORF">QJT81_16440</name>
</gene>
<evidence type="ECO:0000313" key="1">
    <source>
        <dbReference type="EMBL" id="WGZ93383.1"/>
    </source>
</evidence>
<sequence length="82" mass="9685">MNDTRIAYFKRVQYTFITIDEVQYVSLHSLRLKERPHQDLIFQTLQLGDKGYNPVEIITVENAIKLLENEEQKQYLQGATNL</sequence>
<proteinExistence type="predicted"/>
<dbReference type="KEGG" id="tput:QJT81_16440"/>
<name>A0AA95HD33_9GAMM</name>
<dbReference type="Proteomes" id="UP001301326">
    <property type="component" value="Chromosome"/>
</dbReference>
<dbReference type="EMBL" id="CP124756">
    <property type="protein sequence ID" value="WGZ93383.1"/>
    <property type="molecule type" value="Genomic_DNA"/>
</dbReference>